<keyword evidence="8" id="KW-1185">Reference proteome</keyword>
<dbReference type="PANTHER" id="PTHR11616">
    <property type="entry name" value="SODIUM/CHLORIDE DEPENDENT TRANSPORTER"/>
    <property type="match status" value="1"/>
</dbReference>
<proteinExistence type="predicted"/>
<dbReference type="AlphaFoldDB" id="A0A8W4FPZ7"/>
<dbReference type="Proteomes" id="UP000008227">
    <property type="component" value="Chromosome 5"/>
</dbReference>
<dbReference type="PANTHER" id="PTHR11616:SF101">
    <property type="entry name" value="SODIUM-DEPENDENT NEUTRAL AMINO ACID TRANSPORTER B(0)AT2"/>
    <property type="match status" value="1"/>
</dbReference>
<feature type="binding site" evidence="6">
    <location>
        <position position="76"/>
    </location>
    <ligand>
        <name>Na(+)</name>
        <dbReference type="ChEBI" id="CHEBI:29101"/>
        <label>1</label>
    </ligand>
</feature>
<evidence type="ECO:0000313" key="8">
    <source>
        <dbReference type="Proteomes" id="UP000008227"/>
    </source>
</evidence>
<reference evidence="7" key="3">
    <citation type="submission" date="2025-09" db="UniProtKB">
        <authorList>
            <consortium name="Ensembl"/>
        </authorList>
    </citation>
    <scope>IDENTIFICATION</scope>
</reference>
<keyword evidence="5" id="KW-0472">Membrane</keyword>
<evidence type="ECO:0000256" key="2">
    <source>
        <dbReference type="ARBA" id="ARBA00022448"/>
    </source>
</evidence>
<sequence>MPKNSKVVKRELDDEVIESVKDLLSNEDSADDAFKKSELIVDVQEEKDTDVEEESEVEDERPAWNSKLQYILAQVGFSVGLGNVWRFPYLCQKNGGGMLFCGSLLQCHNWLEFILFFSVFSATSTLGSVSFGEKCFTYFCRARM</sequence>
<evidence type="ECO:0000256" key="3">
    <source>
        <dbReference type="ARBA" id="ARBA00022692"/>
    </source>
</evidence>
<dbReference type="GeneTree" id="ENSGT00940000157277"/>
<feature type="binding site" evidence="6">
    <location>
        <position position="83"/>
    </location>
    <ligand>
        <name>Na(+)</name>
        <dbReference type="ChEBI" id="CHEBI:29101"/>
        <label>1</label>
    </ligand>
</feature>
<keyword evidence="2" id="KW-0813">Transport</keyword>
<keyword evidence="4" id="KW-1133">Transmembrane helix</keyword>
<evidence type="ECO:0000256" key="5">
    <source>
        <dbReference type="ARBA" id="ARBA00023136"/>
    </source>
</evidence>
<dbReference type="Pfam" id="PF00209">
    <property type="entry name" value="SNF"/>
    <property type="match status" value="1"/>
</dbReference>
<keyword evidence="3" id="KW-0812">Transmembrane</keyword>
<organism evidence="7 8">
    <name type="scientific">Sus scrofa</name>
    <name type="common">Pig</name>
    <dbReference type="NCBI Taxonomy" id="9823"/>
    <lineage>
        <taxon>Eukaryota</taxon>
        <taxon>Metazoa</taxon>
        <taxon>Chordata</taxon>
        <taxon>Craniata</taxon>
        <taxon>Vertebrata</taxon>
        <taxon>Euteleostomi</taxon>
        <taxon>Mammalia</taxon>
        <taxon>Eutheria</taxon>
        <taxon>Laurasiatheria</taxon>
        <taxon>Artiodactyla</taxon>
        <taxon>Suina</taxon>
        <taxon>Suidae</taxon>
        <taxon>Sus</taxon>
    </lineage>
</organism>
<dbReference type="InterPro" id="IPR037272">
    <property type="entry name" value="SNS_sf"/>
</dbReference>
<dbReference type="GO" id="GO:0046872">
    <property type="term" value="F:metal ion binding"/>
    <property type="evidence" value="ECO:0007669"/>
    <property type="project" value="UniProtKB-KW"/>
</dbReference>
<accession>A0A8W4FPZ7</accession>
<keyword evidence="6" id="KW-0915">Sodium</keyword>
<dbReference type="InterPro" id="IPR000175">
    <property type="entry name" value="Na/ntran_symport"/>
</dbReference>
<reference evidence="7" key="1">
    <citation type="journal article" date="2020" name="Gigascience">
        <title>An improved pig reference genome sequence to enable pig genetics and genomics research.</title>
        <authorList>
            <person name="Warr A."/>
            <person name="Affara N."/>
            <person name="Aken B."/>
            <person name="Beiki H."/>
            <person name="Bickhart D.M."/>
            <person name="Billis K."/>
            <person name="Chow W."/>
            <person name="Eory L."/>
            <person name="Finlayson H.A."/>
            <person name="Flicek P."/>
            <person name="Giron C.G."/>
            <person name="Griffin D.K."/>
            <person name="Hall R."/>
            <person name="Hannum G."/>
            <person name="Hourlier T."/>
            <person name="Howe K."/>
            <person name="Hume D.A."/>
            <person name="Izuogu O."/>
            <person name="Kim K."/>
            <person name="Koren S."/>
            <person name="Liu H."/>
            <person name="Manchanda N."/>
            <person name="Martin F.J."/>
            <person name="Nonneman D.J."/>
            <person name="O'Connor R.E."/>
            <person name="Phillippy A.M."/>
            <person name="Rohrer G.A."/>
            <person name="Rosen B.D."/>
            <person name="Rund L.A."/>
            <person name="Sargent C.A."/>
            <person name="Schook L.B."/>
            <person name="Schroeder S.G."/>
            <person name="Schwartz A.S."/>
            <person name="Skinner B.M."/>
            <person name="Talbot R."/>
            <person name="Tseng E."/>
            <person name="Tuggle C.K."/>
            <person name="Watson M."/>
            <person name="Smith T.P.L."/>
            <person name="Archibald A.L."/>
        </authorList>
    </citation>
    <scope>NUCLEOTIDE SEQUENCE [LARGE SCALE GENOMIC DNA]</scope>
    <source>
        <strain evidence="7">Duroc</strain>
    </source>
</reference>
<evidence type="ECO:0000313" key="7">
    <source>
        <dbReference type="Ensembl" id="ENSSSCP00000081284.1"/>
    </source>
</evidence>
<feature type="binding site" evidence="6">
    <location>
        <position position="79"/>
    </location>
    <ligand>
        <name>Na(+)</name>
        <dbReference type="ChEBI" id="CHEBI:29101"/>
        <label>1</label>
    </ligand>
</feature>
<dbReference type="SUPFAM" id="SSF161070">
    <property type="entry name" value="SNF-like"/>
    <property type="match status" value="1"/>
</dbReference>
<dbReference type="GO" id="GO:0016020">
    <property type="term" value="C:membrane"/>
    <property type="evidence" value="ECO:0007669"/>
    <property type="project" value="UniProtKB-SubCell"/>
</dbReference>
<protein>
    <submittedName>
        <fullName evidence="7">Solute carrier family 6 member 15</fullName>
    </submittedName>
</protein>
<evidence type="ECO:0000256" key="4">
    <source>
        <dbReference type="ARBA" id="ARBA00022989"/>
    </source>
</evidence>
<dbReference type="Ensembl" id="ENSSSCT00000103884.1">
    <property type="protein sequence ID" value="ENSSSCP00000081284.1"/>
    <property type="gene ID" value="ENSSSCG00000000936.5"/>
</dbReference>
<evidence type="ECO:0000256" key="6">
    <source>
        <dbReference type="PIRSR" id="PIRSR600175-1"/>
    </source>
</evidence>
<comment type="subcellular location">
    <subcellularLocation>
        <location evidence="1">Membrane</location>
        <topology evidence="1">Multi-pass membrane protein</topology>
    </subcellularLocation>
</comment>
<gene>
    <name evidence="7" type="primary">SLC6A15</name>
</gene>
<evidence type="ECO:0000256" key="1">
    <source>
        <dbReference type="ARBA" id="ARBA00004141"/>
    </source>
</evidence>
<reference evidence="7" key="2">
    <citation type="submission" date="2025-08" db="UniProtKB">
        <authorList>
            <consortium name="Ensembl"/>
        </authorList>
    </citation>
    <scope>IDENTIFICATION</scope>
</reference>
<dbReference type="PROSITE" id="PS50267">
    <property type="entry name" value="NA_NEUROTRAN_SYMP_3"/>
    <property type="match status" value="1"/>
</dbReference>
<name>A0A8W4FPZ7_PIG</name>
<keyword evidence="6" id="KW-0479">Metal-binding</keyword>